<feature type="transmembrane region" description="Helical" evidence="9">
    <location>
        <begin position="261"/>
        <end position="281"/>
    </location>
</feature>
<feature type="region of interest" description="Disordered" evidence="8">
    <location>
        <begin position="483"/>
        <end position="516"/>
    </location>
</feature>
<evidence type="ECO:0000256" key="6">
    <source>
        <dbReference type="ARBA" id="ARBA00023136"/>
    </source>
</evidence>
<feature type="compositionally biased region" description="Polar residues" evidence="8">
    <location>
        <begin position="415"/>
        <end position="424"/>
    </location>
</feature>
<dbReference type="InterPro" id="IPR018890">
    <property type="entry name" value="FAM171"/>
</dbReference>
<keyword evidence="6 9" id="KW-0472">Membrane</keyword>
<keyword evidence="13" id="KW-1185">Reference proteome</keyword>
<evidence type="ECO:0000256" key="9">
    <source>
        <dbReference type="SAM" id="Phobius"/>
    </source>
</evidence>
<evidence type="ECO:0000256" key="3">
    <source>
        <dbReference type="ARBA" id="ARBA00022692"/>
    </source>
</evidence>
<dbReference type="PANTHER" id="PTHR31626:SF2">
    <property type="entry name" value="PROTEIN FAM171B"/>
    <property type="match status" value="1"/>
</dbReference>
<dbReference type="GO" id="GO:0016020">
    <property type="term" value="C:membrane"/>
    <property type="evidence" value="ECO:0007669"/>
    <property type="project" value="UniProtKB-SubCell"/>
</dbReference>
<evidence type="ECO:0000259" key="11">
    <source>
        <dbReference type="Pfam" id="PF20771"/>
    </source>
</evidence>
<evidence type="ECO:0000313" key="13">
    <source>
        <dbReference type="Proteomes" id="UP000261620"/>
    </source>
</evidence>
<dbReference type="PANTHER" id="PTHR31626">
    <property type="entry name" value="SUSHI DOMAIN-CONTAINING PROTEIN"/>
    <property type="match status" value="1"/>
</dbReference>
<evidence type="ECO:0000256" key="2">
    <source>
        <dbReference type="ARBA" id="ARBA00006818"/>
    </source>
</evidence>
<name>A0A3Q3WD32_MOLML</name>
<dbReference type="Ensembl" id="ENSMMOT00000006793.1">
    <property type="protein sequence ID" value="ENSMMOP00000006669.1"/>
    <property type="gene ID" value="ENSMMOG00000005205.1"/>
</dbReference>
<comment type="subcellular location">
    <subcellularLocation>
        <location evidence="1">Membrane</location>
        <topology evidence="1">Single-pass type I membrane protein</topology>
    </subcellularLocation>
</comment>
<organism evidence="12 13">
    <name type="scientific">Mola mola</name>
    <name type="common">Ocean sunfish</name>
    <name type="synonym">Tetraodon mola</name>
    <dbReference type="NCBI Taxonomy" id="94237"/>
    <lineage>
        <taxon>Eukaryota</taxon>
        <taxon>Metazoa</taxon>
        <taxon>Chordata</taxon>
        <taxon>Craniata</taxon>
        <taxon>Vertebrata</taxon>
        <taxon>Euteleostomi</taxon>
        <taxon>Actinopterygii</taxon>
        <taxon>Neopterygii</taxon>
        <taxon>Teleostei</taxon>
        <taxon>Neoteleostei</taxon>
        <taxon>Acanthomorphata</taxon>
        <taxon>Eupercaria</taxon>
        <taxon>Tetraodontiformes</taxon>
        <taxon>Molidae</taxon>
        <taxon>Mola</taxon>
    </lineage>
</organism>
<proteinExistence type="inferred from homology"/>
<evidence type="ECO:0000256" key="5">
    <source>
        <dbReference type="ARBA" id="ARBA00022989"/>
    </source>
</evidence>
<comment type="similarity">
    <text evidence="2">Belongs to the FAM171 family.</text>
</comment>
<keyword evidence="3 9" id="KW-0812">Transmembrane</keyword>
<protein>
    <recommendedName>
        <fullName evidence="14">Family with sequence similarity 171 member B</fullName>
    </recommendedName>
</protein>
<dbReference type="Pfam" id="PF20771">
    <property type="entry name" value="FAM171A1-2-B_C"/>
    <property type="match status" value="1"/>
</dbReference>
<dbReference type="InterPro" id="IPR049175">
    <property type="entry name" value="FAM171_C"/>
</dbReference>
<keyword evidence="4" id="KW-0732">Signal</keyword>
<dbReference type="AlphaFoldDB" id="A0A3Q3WD32"/>
<evidence type="ECO:0000256" key="7">
    <source>
        <dbReference type="ARBA" id="ARBA00023180"/>
    </source>
</evidence>
<evidence type="ECO:0000256" key="1">
    <source>
        <dbReference type="ARBA" id="ARBA00004479"/>
    </source>
</evidence>
<dbReference type="InterPro" id="IPR048530">
    <property type="entry name" value="FAM171_N"/>
</dbReference>
<evidence type="ECO:0000313" key="12">
    <source>
        <dbReference type="Ensembl" id="ENSMMOP00000006669.1"/>
    </source>
</evidence>
<accession>A0A3Q3WD32</accession>
<feature type="region of interest" description="Disordered" evidence="8">
    <location>
        <begin position="367"/>
        <end position="438"/>
    </location>
</feature>
<sequence>HQQLSQAVVQVYINYTRTQTLLTREDGVVLIDVPYQAGVPIIVLASKEGYISTLLHYKSNRFPIFSFVTMSLLGLNQGNIWLFEDSVLITAKTSDASLQPAVQFPKSVLNLTDSSSVTAVKAFLTVPKLQSQEGNFLNTLGIISSKSGSLIVDLSPVAAVSVQLFSGDMELDVRGPIRISLSLPDSCGLQISSVVPAWFFNQTTGGWMRKGLGLVESVEEKLMWTFTAPHLGYWIAAPLTSTRGFFGLDIPTDLILQYSSVLMVILGGMLLIAICLLFGILCNRNQPFTDNASVISKHSVIANPRVAVTVECNGLEFSSDLNDLTCLHGQIVPASLTENLFFYNQPVAILHTPAFFHLEELEKSKSANPSWAGSADNAASEPLSKDSFTQTQTAPNVASAAQNQAEKAEFPKVSQEVSSTNTSKAPFGLPESASVPGTLHKIRGSRHSVHALNELSEIPSLQPRAWFVSLEGKPAAEIHYAVSEQHRRRRPAESRETSMDSGVDMSELNQTPGRRAVMLERNVTFVRSTSSCKLTPAQ</sequence>
<evidence type="ECO:0008006" key="14">
    <source>
        <dbReference type="Google" id="ProtNLM"/>
    </source>
</evidence>
<evidence type="ECO:0000256" key="8">
    <source>
        <dbReference type="SAM" id="MobiDB-lite"/>
    </source>
</evidence>
<keyword evidence="5 9" id="KW-1133">Transmembrane helix</keyword>
<dbReference type="Proteomes" id="UP000261620">
    <property type="component" value="Unplaced"/>
</dbReference>
<dbReference type="Pfam" id="PF10577">
    <property type="entry name" value="FAM171A1-2-B_N"/>
    <property type="match status" value="1"/>
</dbReference>
<evidence type="ECO:0000256" key="4">
    <source>
        <dbReference type="ARBA" id="ARBA00022729"/>
    </source>
</evidence>
<feature type="domain" description="FAM171 C-terminal" evidence="11">
    <location>
        <begin position="413"/>
        <end position="515"/>
    </location>
</feature>
<keyword evidence="7" id="KW-0325">Glycoprotein</keyword>
<evidence type="ECO:0000259" key="10">
    <source>
        <dbReference type="Pfam" id="PF10577"/>
    </source>
</evidence>
<reference evidence="12" key="2">
    <citation type="submission" date="2025-09" db="UniProtKB">
        <authorList>
            <consortium name="Ensembl"/>
        </authorList>
    </citation>
    <scope>IDENTIFICATION</scope>
</reference>
<feature type="domain" description="FAM171 N-terminal" evidence="10">
    <location>
        <begin position="1"/>
        <end position="237"/>
    </location>
</feature>
<feature type="compositionally biased region" description="Polar residues" evidence="8">
    <location>
        <begin position="386"/>
        <end position="405"/>
    </location>
</feature>
<reference evidence="12" key="1">
    <citation type="submission" date="2025-08" db="UniProtKB">
        <authorList>
            <consortium name="Ensembl"/>
        </authorList>
    </citation>
    <scope>IDENTIFICATION</scope>
</reference>